<dbReference type="EMBL" id="SULG01000062">
    <property type="protein sequence ID" value="TLD41100.1"/>
    <property type="molecule type" value="Genomic_DNA"/>
</dbReference>
<sequence>MTTAVLENAVISRVGSEKEDVQSFIEERLKAFDETIEGHEFLEIDGDIDGSTPQEHLLKIINHKLECAFAISIDAVIRQDLDFVIDALETGTTNRLHGVTRIVGYYSRVSNWNKSKIGELNDRHVGRYSVR</sequence>
<gene>
    <name evidence="1" type="ORF">JETT_2621</name>
</gene>
<name>A0A533QKL1_9BACT</name>
<reference evidence="1 2" key="1">
    <citation type="submission" date="2019-04" db="EMBL/GenBank/DDBJ databases">
        <title>Genome of a novel bacterium Candidatus Jettenia ecosi reconstructed from metagenome of an anammox bioreactor.</title>
        <authorList>
            <person name="Mardanov A.V."/>
            <person name="Beletsky A.V."/>
            <person name="Ravin N.V."/>
            <person name="Botchkova E.A."/>
            <person name="Litti Y.V."/>
            <person name="Nozhevnikova A.N."/>
        </authorList>
    </citation>
    <scope>NUCLEOTIDE SEQUENCE [LARGE SCALE GENOMIC DNA]</scope>
    <source>
        <strain evidence="1">J2</strain>
    </source>
</reference>
<protein>
    <submittedName>
        <fullName evidence="1">Ribonucleotide reductase of class III (Anaerobic), large subunit</fullName>
    </submittedName>
</protein>
<proteinExistence type="predicted"/>
<comment type="caution">
    <text evidence="1">The sequence shown here is derived from an EMBL/GenBank/DDBJ whole genome shotgun (WGS) entry which is preliminary data.</text>
</comment>
<dbReference type="AlphaFoldDB" id="A0A533QKL1"/>
<accession>A0A533QKL1</accession>
<evidence type="ECO:0000313" key="2">
    <source>
        <dbReference type="Proteomes" id="UP000319783"/>
    </source>
</evidence>
<organism evidence="1 2">
    <name type="scientific">Candidatus Jettenia ecosi</name>
    <dbReference type="NCBI Taxonomy" id="2494326"/>
    <lineage>
        <taxon>Bacteria</taxon>
        <taxon>Pseudomonadati</taxon>
        <taxon>Planctomycetota</taxon>
        <taxon>Candidatus Brocadiia</taxon>
        <taxon>Candidatus Brocadiales</taxon>
        <taxon>Candidatus Brocadiaceae</taxon>
        <taxon>Candidatus Jettenia</taxon>
    </lineage>
</organism>
<dbReference type="Proteomes" id="UP000319783">
    <property type="component" value="Unassembled WGS sequence"/>
</dbReference>
<evidence type="ECO:0000313" key="1">
    <source>
        <dbReference type="EMBL" id="TLD41100.1"/>
    </source>
</evidence>